<dbReference type="EMBL" id="CP148066">
    <property type="protein sequence ID" value="WXL28627.1"/>
    <property type="molecule type" value="Genomic_DNA"/>
</dbReference>
<evidence type="ECO:0000313" key="2">
    <source>
        <dbReference type="Proteomes" id="UP001460679"/>
    </source>
</evidence>
<gene>
    <name evidence="1" type="ORF">WG616_01165</name>
</gene>
<reference evidence="1" key="1">
    <citation type="submission" date="2024-03" db="EMBL/GenBank/DDBJ databases">
        <title>Complete genome sequence of Mycoplasma gypis type strain B1/T1.</title>
        <authorList>
            <person name="Spergser J."/>
        </authorList>
    </citation>
    <scope>NUCLEOTIDE SEQUENCE [LARGE SCALE GENOMIC DNA]</scope>
    <source>
        <strain evidence="1">B1/T1</strain>
    </source>
</reference>
<protein>
    <submittedName>
        <fullName evidence="1">Uncharacterized protein</fullName>
    </submittedName>
</protein>
<keyword evidence="2" id="KW-1185">Reference proteome</keyword>
<sequence length="177" mass="21870">MEKNNQPQYFLESLYFWSKQLIYTQIQRDFYKAFKFNNPLFGEYVVNNYNLKIKHIKKIIKIYTQKNTLIFIQLLPKNKQIPDVEAWKKREELHKVLGEFINTLPTEENYTNNRILNTFLYFLELSLKNSKRRNFFIYEKYKKQIWNKQIQEFNTKQKQQAKQLQQYQLQRIKPPKA</sequence>
<name>A0ABZ2RQ83_9BACT</name>
<dbReference type="Proteomes" id="UP001460679">
    <property type="component" value="Chromosome"/>
</dbReference>
<evidence type="ECO:0000313" key="1">
    <source>
        <dbReference type="EMBL" id="WXL28627.1"/>
    </source>
</evidence>
<dbReference type="RefSeq" id="WP_205499020.1">
    <property type="nucleotide sequence ID" value="NZ_CP148066.1"/>
</dbReference>
<organism evidence="1 2">
    <name type="scientific">[Mycoplasma] gypis</name>
    <dbReference type="NCBI Taxonomy" id="92404"/>
    <lineage>
        <taxon>Bacteria</taxon>
        <taxon>Bacillati</taxon>
        <taxon>Mycoplasmatota</taxon>
        <taxon>Mycoplasmoidales</taxon>
        <taxon>Metamycoplasmataceae</taxon>
        <taxon>Metamycoplasma</taxon>
    </lineage>
</organism>
<accession>A0ABZ2RQ83</accession>
<proteinExistence type="predicted"/>